<gene>
    <name evidence="2" type="ORF">MMG00_07420</name>
</gene>
<dbReference type="EMBL" id="CP093379">
    <property type="protein sequence ID" value="UNM95069.1"/>
    <property type="molecule type" value="Genomic_DNA"/>
</dbReference>
<keyword evidence="3" id="KW-1185">Reference proteome</keyword>
<proteinExistence type="predicted"/>
<dbReference type="PROSITE" id="PS51257">
    <property type="entry name" value="PROKAR_LIPOPROTEIN"/>
    <property type="match status" value="1"/>
</dbReference>
<sequence>MTSITKGLLILFSSFMITACGSFSDPIKQLSNNNESLTLGDTVTKTIKTKELYGAWAVASDSASNDPTKILYLVVLLPNHSGVNYMTIENKKADVDATFYEFYNWRFNEKEKIMTMNSFERTSIENGQKKVEKINESVNYDTQLYKHEGEILAIKFSGADGEYTFLRMDDETYREVVKDIPGIPPLKR</sequence>
<dbReference type="RefSeq" id="WP_242146957.1">
    <property type="nucleotide sequence ID" value="NZ_CP093379.1"/>
</dbReference>
<feature type="signal peptide" evidence="1">
    <location>
        <begin position="1"/>
        <end position="19"/>
    </location>
</feature>
<protein>
    <submittedName>
        <fullName evidence="2">Uncharacterized protein</fullName>
    </submittedName>
</protein>
<dbReference type="Proteomes" id="UP000829542">
    <property type="component" value="Chromosome"/>
</dbReference>
<feature type="chain" id="PRO_5046564555" evidence="1">
    <location>
        <begin position="20"/>
        <end position="188"/>
    </location>
</feature>
<keyword evidence="1" id="KW-0732">Signal</keyword>
<evidence type="ECO:0000313" key="3">
    <source>
        <dbReference type="Proteomes" id="UP000829542"/>
    </source>
</evidence>
<reference evidence="2 3" key="1">
    <citation type="submission" date="2022-03" db="EMBL/GenBank/DDBJ databases">
        <title>Ignatzschineria rhizosphaerae HR5S32.</title>
        <authorList>
            <person name="Sun J.Q."/>
            <person name="Feng J.Y."/>
        </authorList>
    </citation>
    <scope>NUCLEOTIDE SEQUENCE [LARGE SCALE GENOMIC DNA]</scope>
    <source>
        <strain evidence="2 3">HR5S32</strain>
    </source>
</reference>
<name>A0ABY3WWU2_9GAMM</name>
<organism evidence="2 3">
    <name type="scientific">Ignatzschineria rhizosphaerae</name>
    <dbReference type="NCBI Taxonomy" id="2923279"/>
    <lineage>
        <taxon>Bacteria</taxon>
        <taxon>Pseudomonadati</taxon>
        <taxon>Pseudomonadota</taxon>
        <taxon>Gammaproteobacteria</taxon>
        <taxon>Cardiobacteriales</taxon>
        <taxon>Ignatzschineriaceae</taxon>
        <taxon>Ignatzschineria</taxon>
    </lineage>
</organism>
<evidence type="ECO:0000256" key="1">
    <source>
        <dbReference type="SAM" id="SignalP"/>
    </source>
</evidence>
<accession>A0ABY3WWU2</accession>
<evidence type="ECO:0000313" key="2">
    <source>
        <dbReference type="EMBL" id="UNM95069.1"/>
    </source>
</evidence>